<evidence type="ECO:0000259" key="2">
    <source>
        <dbReference type="PROSITE" id="PS50102"/>
    </source>
</evidence>
<name>A0ABP9UNI4_9BACT</name>
<dbReference type="SUPFAM" id="SSF54928">
    <property type="entry name" value="RNA-binding domain, RBD"/>
    <property type="match status" value="1"/>
</dbReference>
<comment type="caution">
    <text evidence="3">The sequence shown here is derived from an EMBL/GenBank/DDBJ whole genome shotgun (WGS) entry which is preliminary data.</text>
</comment>
<protein>
    <recommendedName>
        <fullName evidence="2">RRM domain-containing protein</fullName>
    </recommendedName>
</protein>
<evidence type="ECO:0000313" key="4">
    <source>
        <dbReference type="Proteomes" id="UP001476282"/>
    </source>
</evidence>
<dbReference type="InterPro" id="IPR012677">
    <property type="entry name" value="Nucleotide-bd_a/b_plait_sf"/>
</dbReference>
<organism evidence="3 4">
    <name type="scientific">Haloferula sargassicola</name>
    <dbReference type="NCBI Taxonomy" id="490096"/>
    <lineage>
        <taxon>Bacteria</taxon>
        <taxon>Pseudomonadati</taxon>
        <taxon>Verrucomicrobiota</taxon>
        <taxon>Verrucomicrobiia</taxon>
        <taxon>Verrucomicrobiales</taxon>
        <taxon>Verrucomicrobiaceae</taxon>
        <taxon>Haloferula</taxon>
    </lineage>
</organism>
<feature type="region of interest" description="Disordered" evidence="1">
    <location>
        <begin position="75"/>
        <end position="119"/>
    </location>
</feature>
<dbReference type="InterPro" id="IPR050441">
    <property type="entry name" value="RBM"/>
</dbReference>
<dbReference type="PROSITE" id="PS50102">
    <property type="entry name" value="RRM"/>
    <property type="match status" value="1"/>
</dbReference>
<dbReference type="Proteomes" id="UP001476282">
    <property type="component" value="Unassembled WGS sequence"/>
</dbReference>
<gene>
    <name evidence="3" type="ORF">Hsar01_01443</name>
</gene>
<accession>A0ABP9UNI4</accession>
<proteinExistence type="predicted"/>
<keyword evidence="4" id="KW-1185">Reference proteome</keyword>
<evidence type="ECO:0000313" key="3">
    <source>
        <dbReference type="EMBL" id="GAA5482226.1"/>
    </source>
</evidence>
<feature type="domain" description="RRM" evidence="2">
    <location>
        <begin position="1"/>
        <end position="79"/>
    </location>
</feature>
<dbReference type="PANTHER" id="PTHR48034">
    <property type="entry name" value="TRANSFORMER-2 SEX-DETERMINING PROTEIN-RELATED"/>
    <property type="match status" value="1"/>
</dbReference>
<dbReference type="Gene3D" id="3.30.70.330">
    <property type="match status" value="1"/>
</dbReference>
<sequence length="119" mass="13503">MKVFVGNLSYETTNQDLRDALADHEPILDIHRPSDRETGKPRGFAFVTFPGPEEGMKAMEAINDMKLDGRELRADEAVDRGRDDHPAARPRRVSMKVETNQVDDRPIGPDGKRIRYKSI</sequence>
<evidence type="ECO:0000256" key="1">
    <source>
        <dbReference type="SAM" id="MobiDB-lite"/>
    </source>
</evidence>
<feature type="compositionally biased region" description="Basic and acidic residues" evidence="1">
    <location>
        <begin position="75"/>
        <end position="87"/>
    </location>
</feature>
<feature type="compositionally biased region" description="Basic and acidic residues" evidence="1">
    <location>
        <begin position="102"/>
        <end position="113"/>
    </location>
</feature>
<dbReference type="Pfam" id="PF00076">
    <property type="entry name" value="RRM_1"/>
    <property type="match status" value="1"/>
</dbReference>
<dbReference type="InterPro" id="IPR035979">
    <property type="entry name" value="RBD_domain_sf"/>
</dbReference>
<dbReference type="EMBL" id="BAABRI010000007">
    <property type="protein sequence ID" value="GAA5482226.1"/>
    <property type="molecule type" value="Genomic_DNA"/>
</dbReference>
<dbReference type="SMART" id="SM00360">
    <property type="entry name" value="RRM"/>
    <property type="match status" value="1"/>
</dbReference>
<dbReference type="InterPro" id="IPR000504">
    <property type="entry name" value="RRM_dom"/>
</dbReference>
<reference evidence="3 4" key="1">
    <citation type="submission" date="2024-02" db="EMBL/GenBank/DDBJ databases">
        <title>Haloferula sargassicola NBRC 104335.</title>
        <authorList>
            <person name="Ichikawa N."/>
            <person name="Katano-Makiyama Y."/>
            <person name="Hidaka K."/>
        </authorList>
    </citation>
    <scope>NUCLEOTIDE SEQUENCE [LARGE SCALE GENOMIC DNA]</scope>
    <source>
        <strain evidence="3 4">NBRC 104335</strain>
    </source>
</reference>